<evidence type="ECO:0000313" key="2">
    <source>
        <dbReference type="Proteomes" id="UP000552097"/>
    </source>
</evidence>
<dbReference type="Proteomes" id="UP000552097">
    <property type="component" value="Unassembled WGS sequence"/>
</dbReference>
<name>A0A7W9LZL5_9PSEU</name>
<accession>A0A7W9LZL5</accession>
<dbReference type="AlphaFoldDB" id="A0A7W9LZL5"/>
<sequence>MNDRSDLGDPLLDRLKHAVGSMPDSVLQDAFDVFKHRPQPTPTRPRAFAAWLGTWLRRS</sequence>
<reference evidence="1 2" key="1">
    <citation type="submission" date="2020-08" db="EMBL/GenBank/DDBJ databases">
        <title>Sequencing the genomes of 1000 actinobacteria strains.</title>
        <authorList>
            <person name="Klenk H.-P."/>
        </authorList>
    </citation>
    <scope>NUCLEOTIDE SEQUENCE [LARGE SCALE GENOMIC DNA]</scope>
    <source>
        <strain evidence="1 2">DSM 45486</strain>
    </source>
</reference>
<gene>
    <name evidence="1" type="ORF">F4560_001621</name>
</gene>
<keyword evidence="2" id="KW-1185">Reference proteome</keyword>
<dbReference type="RefSeq" id="WP_184918194.1">
    <property type="nucleotide sequence ID" value="NZ_JACHMO010000001.1"/>
</dbReference>
<dbReference type="EMBL" id="JACHMO010000001">
    <property type="protein sequence ID" value="MBB5801853.1"/>
    <property type="molecule type" value="Genomic_DNA"/>
</dbReference>
<comment type="caution">
    <text evidence="1">The sequence shown here is derived from an EMBL/GenBank/DDBJ whole genome shotgun (WGS) entry which is preliminary data.</text>
</comment>
<organism evidence="1 2">
    <name type="scientific">Saccharothrix ecbatanensis</name>
    <dbReference type="NCBI Taxonomy" id="1105145"/>
    <lineage>
        <taxon>Bacteria</taxon>
        <taxon>Bacillati</taxon>
        <taxon>Actinomycetota</taxon>
        <taxon>Actinomycetes</taxon>
        <taxon>Pseudonocardiales</taxon>
        <taxon>Pseudonocardiaceae</taxon>
        <taxon>Saccharothrix</taxon>
    </lineage>
</organism>
<protein>
    <submittedName>
        <fullName evidence="1">Uncharacterized protein</fullName>
    </submittedName>
</protein>
<evidence type="ECO:0000313" key="1">
    <source>
        <dbReference type="EMBL" id="MBB5801853.1"/>
    </source>
</evidence>
<proteinExistence type="predicted"/>